<reference evidence="1" key="1">
    <citation type="journal article" date="2020" name="Nature">
        <title>Giant virus diversity and host interactions through global metagenomics.</title>
        <authorList>
            <person name="Schulz F."/>
            <person name="Roux S."/>
            <person name="Paez-Espino D."/>
            <person name="Jungbluth S."/>
            <person name="Walsh D.A."/>
            <person name="Denef V.J."/>
            <person name="McMahon K.D."/>
            <person name="Konstantinidis K.T."/>
            <person name="Eloe-Fadrosh E.A."/>
            <person name="Kyrpides N.C."/>
            <person name="Woyke T."/>
        </authorList>
    </citation>
    <scope>NUCLEOTIDE SEQUENCE</scope>
    <source>
        <strain evidence="1">GVMAG-M-3300020192-26</strain>
    </source>
</reference>
<accession>A0A6C0C7R9</accession>
<evidence type="ECO:0000313" key="1">
    <source>
        <dbReference type="EMBL" id="QHT00481.1"/>
    </source>
</evidence>
<proteinExistence type="predicted"/>
<sequence>MDEYFGIQISRQCKFLPATLNRQIFAYSNLQEILSLAGDIERMNVCIFKSQGNISSFRQH</sequence>
<dbReference type="EMBL" id="MN739355">
    <property type="protein sequence ID" value="QHT00481.1"/>
    <property type="molecule type" value="Genomic_DNA"/>
</dbReference>
<organism evidence="1">
    <name type="scientific">viral metagenome</name>
    <dbReference type="NCBI Taxonomy" id="1070528"/>
    <lineage>
        <taxon>unclassified sequences</taxon>
        <taxon>metagenomes</taxon>
        <taxon>organismal metagenomes</taxon>
    </lineage>
</organism>
<dbReference type="AlphaFoldDB" id="A0A6C0C7R9"/>
<protein>
    <submittedName>
        <fullName evidence="1">Uncharacterized protein</fullName>
    </submittedName>
</protein>
<name>A0A6C0C7R9_9ZZZZ</name>